<sequence length="279" mass="29552">ALVPTLSYGWRLLFVVGGLIATIGLIARFELPESPRWLALHGHVAEADAIVTRMEGIARARGVRLGDPQLQTVSLQQHRLPWRSVMAAPYAGRLLILALMWFFWYIGNYGFLGDAATLIAAHGFAVGSSILYLGIGAVGYPVGALIMAWLADRVDRRALILSSTVVWLISMLIVGTLANGPVLTLGLFLASLALGLYLQVAYTYTAELFPTRARATGFALSDGLGHCGGAVGALLLPGLVAATTFFVGFASIGITGLIAGLIALSGPATTRLRLEHVSR</sequence>
<feature type="transmembrane region" description="Helical" evidence="6">
    <location>
        <begin position="245"/>
        <end position="264"/>
    </location>
</feature>
<comment type="caution">
    <text evidence="8">The sequence shown here is derived from an EMBL/GenBank/DDBJ whole genome shotgun (WGS) entry which is preliminary data.</text>
</comment>
<keyword evidence="2" id="KW-0813">Transport</keyword>
<evidence type="ECO:0000259" key="7">
    <source>
        <dbReference type="PROSITE" id="PS50850"/>
    </source>
</evidence>
<evidence type="ECO:0000256" key="5">
    <source>
        <dbReference type="ARBA" id="ARBA00023136"/>
    </source>
</evidence>
<dbReference type="SUPFAM" id="SSF103473">
    <property type="entry name" value="MFS general substrate transporter"/>
    <property type="match status" value="1"/>
</dbReference>
<feature type="transmembrane region" description="Helical" evidence="6">
    <location>
        <begin position="158"/>
        <end position="178"/>
    </location>
</feature>
<dbReference type="PROSITE" id="PS50850">
    <property type="entry name" value="MFS"/>
    <property type="match status" value="1"/>
</dbReference>
<evidence type="ECO:0000256" key="4">
    <source>
        <dbReference type="ARBA" id="ARBA00022989"/>
    </source>
</evidence>
<feature type="non-terminal residue" evidence="8">
    <location>
        <position position="1"/>
    </location>
</feature>
<dbReference type="Pfam" id="PF00083">
    <property type="entry name" value="Sugar_tr"/>
    <property type="match status" value="1"/>
</dbReference>
<dbReference type="Gene3D" id="1.20.1250.20">
    <property type="entry name" value="MFS general substrate transporter like domains"/>
    <property type="match status" value="1"/>
</dbReference>
<gene>
    <name evidence="8" type="ORF">B2A_05157</name>
</gene>
<feature type="domain" description="Major facilitator superfamily (MFS) profile" evidence="7">
    <location>
        <begin position="1"/>
        <end position="268"/>
    </location>
</feature>
<dbReference type="InterPro" id="IPR036259">
    <property type="entry name" value="MFS_trans_sf"/>
</dbReference>
<name>T1A7L8_9ZZZZ</name>
<dbReference type="PANTHER" id="PTHR23511">
    <property type="entry name" value="SYNAPTIC VESICLE GLYCOPROTEIN 2"/>
    <property type="match status" value="1"/>
</dbReference>
<dbReference type="EMBL" id="AUZZ01003549">
    <property type="protein sequence ID" value="EQD56636.1"/>
    <property type="molecule type" value="Genomic_DNA"/>
</dbReference>
<organism evidence="8">
    <name type="scientific">mine drainage metagenome</name>
    <dbReference type="NCBI Taxonomy" id="410659"/>
    <lineage>
        <taxon>unclassified sequences</taxon>
        <taxon>metagenomes</taxon>
        <taxon>ecological metagenomes</taxon>
    </lineage>
</organism>
<feature type="transmembrane region" description="Helical" evidence="6">
    <location>
        <begin position="184"/>
        <end position="205"/>
    </location>
</feature>
<dbReference type="InterPro" id="IPR005828">
    <property type="entry name" value="MFS_sugar_transport-like"/>
</dbReference>
<dbReference type="GO" id="GO:0016020">
    <property type="term" value="C:membrane"/>
    <property type="evidence" value="ECO:0007669"/>
    <property type="project" value="UniProtKB-SubCell"/>
</dbReference>
<reference evidence="8" key="1">
    <citation type="submission" date="2013-08" db="EMBL/GenBank/DDBJ databases">
        <authorList>
            <person name="Mendez C."/>
            <person name="Richter M."/>
            <person name="Ferrer M."/>
            <person name="Sanchez J."/>
        </authorList>
    </citation>
    <scope>NUCLEOTIDE SEQUENCE</scope>
</reference>
<evidence type="ECO:0000256" key="6">
    <source>
        <dbReference type="SAM" id="Phobius"/>
    </source>
</evidence>
<keyword evidence="3 6" id="KW-0812">Transmembrane</keyword>
<dbReference type="AlphaFoldDB" id="T1A7L8"/>
<feature type="transmembrane region" description="Helical" evidence="6">
    <location>
        <begin position="217"/>
        <end position="239"/>
    </location>
</feature>
<feature type="transmembrane region" description="Helical" evidence="6">
    <location>
        <begin position="118"/>
        <end position="151"/>
    </location>
</feature>
<dbReference type="InterPro" id="IPR020846">
    <property type="entry name" value="MFS_dom"/>
</dbReference>
<comment type="subcellular location">
    <subcellularLocation>
        <location evidence="1">Membrane</location>
        <topology evidence="1">Multi-pass membrane protein</topology>
    </subcellularLocation>
</comment>
<accession>T1A7L8</accession>
<evidence type="ECO:0000256" key="3">
    <source>
        <dbReference type="ARBA" id="ARBA00022692"/>
    </source>
</evidence>
<feature type="transmembrane region" description="Helical" evidence="6">
    <location>
        <begin position="12"/>
        <end position="31"/>
    </location>
</feature>
<evidence type="ECO:0000256" key="1">
    <source>
        <dbReference type="ARBA" id="ARBA00004141"/>
    </source>
</evidence>
<feature type="transmembrane region" description="Helical" evidence="6">
    <location>
        <begin position="87"/>
        <end position="106"/>
    </location>
</feature>
<evidence type="ECO:0000313" key="8">
    <source>
        <dbReference type="EMBL" id="EQD56636.1"/>
    </source>
</evidence>
<keyword evidence="5 6" id="KW-0472">Membrane</keyword>
<dbReference type="GO" id="GO:0022857">
    <property type="term" value="F:transmembrane transporter activity"/>
    <property type="evidence" value="ECO:0007669"/>
    <property type="project" value="InterPro"/>
</dbReference>
<proteinExistence type="predicted"/>
<reference evidence="8" key="2">
    <citation type="journal article" date="2014" name="ISME J.">
        <title>Microbial stratification in low pH oxic and suboxic macroscopic growths along an acid mine drainage.</title>
        <authorList>
            <person name="Mendez-Garcia C."/>
            <person name="Mesa V."/>
            <person name="Sprenger R.R."/>
            <person name="Richter M."/>
            <person name="Diez M.S."/>
            <person name="Solano J."/>
            <person name="Bargiela R."/>
            <person name="Golyshina O.V."/>
            <person name="Manteca A."/>
            <person name="Ramos J.L."/>
            <person name="Gallego J.R."/>
            <person name="Llorente I."/>
            <person name="Martins Dos Santos V.A."/>
            <person name="Jensen O.N."/>
            <person name="Pelaez A.I."/>
            <person name="Sanchez J."/>
            <person name="Ferrer M."/>
        </authorList>
    </citation>
    <scope>NUCLEOTIDE SEQUENCE</scope>
</reference>
<protein>
    <submittedName>
        <fullName evidence="8">Major facilitator superfamily MFS_1</fullName>
    </submittedName>
</protein>
<evidence type="ECO:0000256" key="2">
    <source>
        <dbReference type="ARBA" id="ARBA00022448"/>
    </source>
</evidence>
<keyword evidence="4 6" id="KW-1133">Transmembrane helix</keyword>